<gene>
    <name evidence="1" type="ORF">J2Z69_003542</name>
</gene>
<dbReference type="PANTHER" id="PTHR42110:SF1">
    <property type="entry name" value="L-ASPARAGINASE, PUTATIVE (AFU_ORTHOLOGUE AFUA_3G11890)-RELATED"/>
    <property type="match status" value="1"/>
</dbReference>
<accession>A0ABS4JPB1</accession>
<dbReference type="RefSeq" id="WP_209865563.1">
    <property type="nucleotide sequence ID" value="NZ_JAGGLD010000008.1"/>
</dbReference>
<name>A0ABS4JPB1_9BACL</name>
<proteinExistence type="predicted"/>
<dbReference type="PANTHER" id="PTHR42110">
    <property type="entry name" value="L-ASPARAGINASE, PUTATIVE (AFU_ORTHOLOGUE AFUA_3G11890)-RELATED"/>
    <property type="match status" value="1"/>
</dbReference>
<evidence type="ECO:0000313" key="2">
    <source>
        <dbReference type="Proteomes" id="UP001519288"/>
    </source>
</evidence>
<comment type="caution">
    <text evidence="1">The sequence shown here is derived from an EMBL/GenBank/DDBJ whole genome shotgun (WGS) entry which is preliminary data.</text>
</comment>
<dbReference type="InterPro" id="IPR010349">
    <property type="entry name" value="Asparaginase_II"/>
</dbReference>
<keyword evidence="2" id="KW-1185">Reference proteome</keyword>
<dbReference type="Proteomes" id="UP001519288">
    <property type="component" value="Unassembled WGS sequence"/>
</dbReference>
<dbReference type="Pfam" id="PF06089">
    <property type="entry name" value="Asparaginase_II"/>
    <property type="match status" value="1"/>
</dbReference>
<sequence>MLEQLENQVAPEMMIKEYRGNWMENAHYGHISIVNEYGEVVYALGDPHYRAFTRSSAKPLQAIPGIRAGIHEHYGLSTKEVAVMTASHRSEEVHVQTLEHLSEKVEIGEHCLVCAPSLPLDEGSKEDWLRAGGGRRRLYHNCSGKHLGVLAYSKMMGYSLQGYDQPDHPAQQEIIETFATMTGMSTDDLIQGTDGCGFPVFALPLSNLAYGYVKLACPDLIQDEATRVAVETITSAMNTYPILVGGSDRVDSLLLKDQNIIAKGGFKGVYCFSLKKERLGIAFKILDGSEEEWGWVVQSILEQIGYDVSDTIHHLKENFSKKITNDVGTQVGYAEGVFHLKSSLS</sequence>
<protein>
    <submittedName>
        <fullName evidence="1">L-asparaginase II</fullName>
    </submittedName>
</protein>
<evidence type="ECO:0000313" key="1">
    <source>
        <dbReference type="EMBL" id="MBP2002469.1"/>
    </source>
</evidence>
<dbReference type="EMBL" id="JAGGLD010000008">
    <property type="protein sequence ID" value="MBP2002469.1"/>
    <property type="molecule type" value="Genomic_DNA"/>
</dbReference>
<organism evidence="1 2">
    <name type="scientific">Paenibacillus shirakamiensis</name>
    <dbReference type="NCBI Taxonomy" id="1265935"/>
    <lineage>
        <taxon>Bacteria</taxon>
        <taxon>Bacillati</taxon>
        <taxon>Bacillota</taxon>
        <taxon>Bacilli</taxon>
        <taxon>Bacillales</taxon>
        <taxon>Paenibacillaceae</taxon>
        <taxon>Paenibacillus</taxon>
    </lineage>
</organism>
<reference evidence="1 2" key="1">
    <citation type="submission" date="2021-03" db="EMBL/GenBank/DDBJ databases">
        <title>Genomic Encyclopedia of Type Strains, Phase IV (KMG-IV): sequencing the most valuable type-strain genomes for metagenomic binning, comparative biology and taxonomic classification.</title>
        <authorList>
            <person name="Goeker M."/>
        </authorList>
    </citation>
    <scope>NUCLEOTIDE SEQUENCE [LARGE SCALE GENOMIC DNA]</scope>
    <source>
        <strain evidence="1 2">DSM 26806</strain>
    </source>
</reference>